<dbReference type="InterPro" id="IPR008284">
    <property type="entry name" value="MoCF_biosynth_CS"/>
</dbReference>
<evidence type="ECO:0000256" key="2">
    <source>
        <dbReference type="ARBA" id="ARBA00006112"/>
    </source>
</evidence>
<evidence type="ECO:0000256" key="1">
    <source>
        <dbReference type="ARBA" id="ARBA00005046"/>
    </source>
</evidence>
<feature type="domain" description="MoaB/Mog" evidence="6">
    <location>
        <begin position="16"/>
        <end position="160"/>
    </location>
</feature>
<evidence type="ECO:0000256" key="3">
    <source>
        <dbReference type="ARBA" id="ARBA00015262"/>
    </source>
</evidence>
<dbReference type="PANTHER" id="PTHR43232:SF2">
    <property type="entry name" value="MOLYBDENUM COFACTOR BIOSYNTHESIS PROTEIN B"/>
    <property type="match status" value="1"/>
</dbReference>
<dbReference type="PIRSF" id="PIRSF006443">
    <property type="entry name" value="MoaB"/>
    <property type="match status" value="1"/>
</dbReference>
<comment type="pathway">
    <text evidence="1 5">Cofactor biosynthesis; molybdopterin biosynthesis.</text>
</comment>
<evidence type="ECO:0000313" key="8">
    <source>
        <dbReference type="Proteomes" id="UP000615326"/>
    </source>
</evidence>
<comment type="function">
    <text evidence="5">May be involved in the biosynthesis of molybdopterin.</text>
</comment>
<evidence type="ECO:0000256" key="5">
    <source>
        <dbReference type="PIRNR" id="PIRNR006443"/>
    </source>
</evidence>
<keyword evidence="8" id="KW-1185">Reference proteome</keyword>
<accession>A0ABX0K7B9</accession>
<reference evidence="7 8" key="1">
    <citation type="journal article" date="2020" name="Int. J. Syst. Evol. Microbiol.">
        <title>Novel acetic acid bacteria from cider fermentations: Acetobacter conturbans sp. nov. and Acetobacter fallax sp. nov.</title>
        <authorList>
            <person name="Sombolestani A.S."/>
            <person name="Cleenwerck I."/>
            <person name="Cnockaert M."/>
            <person name="Borremans W."/>
            <person name="Wieme A.D."/>
            <person name="De Vuyst L."/>
            <person name="Vandamme P."/>
        </authorList>
    </citation>
    <scope>NUCLEOTIDE SEQUENCE [LARGE SCALE GENOMIC DNA]</scope>
    <source>
        <strain evidence="7 8">LMG 1637</strain>
    </source>
</reference>
<dbReference type="Proteomes" id="UP000615326">
    <property type="component" value="Unassembled WGS sequence"/>
</dbReference>
<dbReference type="InterPro" id="IPR036425">
    <property type="entry name" value="MoaB/Mog-like_dom_sf"/>
</dbReference>
<dbReference type="InterPro" id="IPR012245">
    <property type="entry name" value="MoaB"/>
</dbReference>
<evidence type="ECO:0000256" key="4">
    <source>
        <dbReference type="ARBA" id="ARBA00023150"/>
    </source>
</evidence>
<dbReference type="InterPro" id="IPR001453">
    <property type="entry name" value="MoaB/Mog_dom"/>
</dbReference>
<dbReference type="EMBL" id="WOSW01000009">
    <property type="protein sequence ID" value="NHO32289.1"/>
    <property type="molecule type" value="Genomic_DNA"/>
</dbReference>
<keyword evidence="4 5" id="KW-0501">Molybdenum cofactor biosynthesis</keyword>
<dbReference type="InterPro" id="IPR013484">
    <property type="entry name" value="MoaB_proteobac"/>
</dbReference>
<dbReference type="Pfam" id="PF00994">
    <property type="entry name" value="MoCF_biosynth"/>
    <property type="match status" value="1"/>
</dbReference>
<dbReference type="Gene3D" id="3.40.980.10">
    <property type="entry name" value="MoaB/Mog-like domain"/>
    <property type="match status" value="1"/>
</dbReference>
<dbReference type="PANTHER" id="PTHR43232">
    <property type="entry name" value="MOLYBDENUM COFACTOR BIOSYNTHESIS PROTEIN B"/>
    <property type="match status" value="1"/>
</dbReference>
<organism evidence="7 8">
    <name type="scientific">Acetobacter fallax</name>
    <dbReference type="NCBI Taxonomy" id="1737473"/>
    <lineage>
        <taxon>Bacteria</taxon>
        <taxon>Pseudomonadati</taxon>
        <taxon>Pseudomonadota</taxon>
        <taxon>Alphaproteobacteria</taxon>
        <taxon>Acetobacterales</taxon>
        <taxon>Acetobacteraceae</taxon>
        <taxon>Acetobacter</taxon>
    </lineage>
</organism>
<evidence type="ECO:0000313" key="7">
    <source>
        <dbReference type="EMBL" id="NHO32289.1"/>
    </source>
</evidence>
<name>A0ABX0K7B9_9PROT</name>
<dbReference type="CDD" id="cd00886">
    <property type="entry name" value="MogA_MoaB"/>
    <property type="match status" value="1"/>
</dbReference>
<dbReference type="SMART" id="SM00852">
    <property type="entry name" value="MoCF_biosynth"/>
    <property type="match status" value="1"/>
</dbReference>
<comment type="similarity">
    <text evidence="2 5">Belongs to the MoaB/Mog family.</text>
</comment>
<comment type="caution">
    <text evidence="7">The sequence shown here is derived from an EMBL/GenBank/DDBJ whole genome shotgun (WGS) entry which is preliminary data.</text>
</comment>
<proteinExistence type="inferred from homology"/>
<dbReference type="NCBIfam" id="TIGR02667">
    <property type="entry name" value="moaB_proteo"/>
    <property type="match status" value="1"/>
</dbReference>
<gene>
    <name evidence="7" type="primary">moaB</name>
    <name evidence="7" type="ORF">GOB84_06880</name>
</gene>
<dbReference type="NCBIfam" id="TIGR00177">
    <property type="entry name" value="molyb_syn"/>
    <property type="match status" value="1"/>
</dbReference>
<dbReference type="PROSITE" id="PS01078">
    <property type="entry name" value="MOCF_BIOSYNTHESIS_1"/>
    <property type="match status" value="1"/>
</dbReference>
<sequence length="176" mass="19369">MTRIDHSKPFLPVRIAVLTVSDTRTPETDISGKVLAERIEGAGHIVADRCIEQDDAGKLVKRLEGWIADPEIDVVITNGGTGVTGRDVTPEAFDRVLEKRIEGFGELFRMLSYNKIGTSTIQSRALAGVARGTYLFALPGSSGAVKDGWDDILVFQLDSRHMPCNFVELMPRLQEQ</sequence>
<protein>
    <recommendedName>
        <fullName evidence="3 5">Molybdenum cofactor biosynthesis protein B</fullName>
    </recommendedName>
</protein>
<dbReference type="RefSeq" id="WP_173576824.1">
    <property type="nucleotide sequence ID" value="NZ_WOSW01000009.1"/>
</dbReference>
<evidence type="ECO:0000259" key="6">
    <source>
        <dbReference type="SMART" id="SM00852"/>
    </source>
</evidence>
<dbReference type="SUPFAM" id="SSF53218">
    <property type="entry name" value="Molybdenum cofactor biosynthesis proteins"/>
    <property type="match status" value="1"/>
</dbReference>